<dbReference type="PANTHER" id="PTHR37804">
    <property type="entry name" value="CDAA REGULATORY PROTEIN CDAR"/>
    <property type="match status" value="1"/>
</dbReference>
<name>A0ABU7IRX2_9FLAO</name>
<evidence type="ECO:0000313" key="2">
    <source>
        <dbReference type="Proteomes" id="UP001356308"/>
    </source>
</evidence>
<dbReference type="Pfam" id="PF07949">
    <property type="entry name" value="YbbR"/>
    <property type="match status" value="1"/>
</dbReference>
<dbReference type="RefSeq" id="WP_272650534.1">
    <property type="nucleotide sequence ID" value="NZ_JAZDDG010000003.1"/>
</dbReference>
<gene>
    <name evidence="1" type="ORF">V1I91_06500</name>
</gene>
<dbReference type="Proteomes" id="UP001356308">
    <property type="component" value="Unassembled WGS sequence"/>
</dbReference>
<accession>A0ABU7IRX2</accession>
<dbReference type="EMBL" id="JAZDDG010000003">
    <property type="protein sequence ID" value="MEE1975711.1"/>
    <property type="molecule type" value="Genomic_DNA"/>
</dbReference>
<proteinExistence type="predicted"/>
<dbReference type="Gene3D" id="2.170.120.40">
    <property type="entry name" value="YbbR-like domain"/>
    <property type="match status" value="1"/>
</dbReference>
<evidence type="ECO:0000313" key="1">
    <source>
        <dbReference type="EMBL" id="MEE1975711.1"/>
    </source>
</evidence>
<protein>
    <submittedName>
        <fullName evidence="1">YbbR-like domain-containing protein</fullName>
    </submittedName>
</protein>
<dbReference type="PANTHER" id="PTHR37804:SF1">
    <property type="entry name" value="CDAA REGULATORY PROTEIN CDAR"/>
    <property type="match status" value="1"/>
</dbReference>
<sequence>MILERIKVGLKKRKVKVFLVFLFFSFLAWFVNNLAQSFVGSTSFELDYVNVPQEFLLAEAPKSQLNVRLRAVGFQFIGFGIRKKKIQINLSEVRKKDTGYYIPPSVYRRQIQAQLSGDMELIEMDNDTIFVKFTSLVSKKVPVIPRVNITFAQNHALEDSLVISPKTVTITGPETQIDTIENVRTSFIEIMNAESDFSNTYTLVKSRDLDKTSFNPSVVTVSGTVYRFSEQVFEVPVTMLNLPDSVQVRMFPDVIKVVCQAQLDTLKEITSEDFIITADYSKVEGSDQNILPLVLEEKPKGINNAVLRTKEIEFILKK</sequence>
<reference evidence="1 2" key="1">
    <citation type="submission" date="2024-01" db="EMBL/GenBank/DDBJ databases">
        <title>Maribacter spp. originated from different algae showed divergent polysaccharides utilization ability.</title>
        <authorList>
            <person name="Wang H."/>
            <person name="Wu Y."/>
        </authorList>
    </citation>
    <scope>NUCLEOTIDE SEQUENCE [LARGE SCALE GENOMIC DNA]</scope>
    <source>
        <strain evidence="1 2">PR1</strain>
    </source>
</reference>
<organism evidence="1 2">
    <name type="scientific">Maribacter cobaltidurans</name>
    <dbReference type="NCBI Taxonomy" id="1178778"/>
    <lineage>
        <taxon>Bacteria</taxon>
        <taxon>Pseudomonadati</taxon>
        <taxon>Bacteroidota</taxon>
        <taxon>Flavobacteriia</taxon>
        <taxon>Flavobacteriales</taxon>
        <taxon>Flavobacteriaceae</taxon>
        <taxon>Maribacter</taxon>
    </lineage>
</organism>
<dbReference type="InterPro" id="IPR053154">
    <property type="entry name" value="c-di-AMP_regulator"/>
</dbReference>
<comment type="caution">
    <text evidence="1">The sequence shown here is derived from an EMBL/GenBank/DDBJ whole genome shotgun (WGS) entry which is preliminary data.</text>
</comment>
<keyword evidence="2" id="KW-1185">Reference proteome</keyword>
<dbReference type="InterPro" id="IPR012505">
    <property type="entry name" value="YbbR"/>
</dbReference>
<dbReference type="Gene3D" id="2.170.120.30">
    <property type="match status" value="1"/>
</dbReference>